<feature type="domain" description="Ketopantoate reductase N-terminal" evidence="12">
    <location>
        <begin position="3"/>
        <end position="139"/>
    </location>
</feature>
<dbReference type="SUPFAM" id="SSF51735">
    <property type="entry name" value="NAD(P)-binding Rossmann-fold domains"/>
    <property type="match status" value="1"/>
</dbReference>
<evidence type="ECO:0000256" key="4">
    <source>
        <dbReference type="ARBA" id="ARBA00013014"/>
    </source>
</evidence>
<comment type="pathway">
    <text evidence="2 11">Cofactor biosynthesis; (R)-pantothenate biosynthesis; (R)-pantoate from 3-methyl-2-oxobutanoate: step 2/2.</text>
</comment>
<feature type="domain" description="Ketopantoate reductase C-terminal" evidence="13">
    <location>
        <begin position="179"/>
        <end position="295"/>
    </location>
</feature>
<organism evidence="14 15">
    <name type="scientific">Gordonia rhizosphera NBRC 16068</name>
    <dbReference type="NCBI Taxonomy" id="1108045"/>
    <lineage>
        <taxon>Bacteria</taxon>
        <taxon>Bacillati</taxon>
        <taxon>Actinomycetota</taxon>
        <taxon>Actinomycetes</taxon>
        <taxon>Mycobacteriales</taxon>
        <taxon>Gordoniaceae</taxon>
        <taxon>Gordonia</taxon>
    </lineage>
</organism>
<dbReference type="InterPro" id="IPR003710">
    <property type="entry name" value="ApbA"/>
</dbReference>
<dbReference type="EC" id="1.1.1.169" evidence="4 11"/>
<dbReference type="Pfam" id="PF02558">
    <property type="entry name" value="ApbA"/>
    <property type="match status" value="1"/>
</dbReference>
<comment type="similarity">
    <text evidence="3 11">Belongs to the ketopantoate reductase family.</text>
</comment>
<dbReference type="GO" id="GO:0005737">
    <property type="term" value="C:cytoplasm"/>
    <property type="evidence" value="ECO:0007669"/>
    <property type="project" value="TreeGrafter"/>
</dbReference>
<dbReference type="InterPro" id="IPR050838">
    <property type="entry name" value="Ketopantoate_reductase"/>
</dbReference>
<comment type="catalytic activity">
    <reaction evidence="10 11">
        <text>(R)-pantoate + NADP(+) = 2-dehydropantoate + NADPH + H(+)</text>
        <dbReference type="Rhea" id="RHEA:16233"/>
        <dbReference type="ChEBI" id="CHEBI:11561"/>
        <dbReference type="ChEBI" id="CHEBI:15378"/>
        <dbReference type="ChEBI" id="CHEBI:15980"/>
        <dbReference type="ChEBI" id="CHEBI:57783"/>
        <dbReference type="ChEBI" id="CHEBI:58349"/>
        <dbReference type="EC" id="1.1.1.169"/>
    </reaction>
</comment>
<reference evidence="14 15" key="1">
    <citation type="submission" date="2012-08" db="EMBL/GenBank/DDBJ databases">
        <title>Whole genome shotgun sequence of Gordonia rhizosphera NBRC 16068.</title>
        <authorList>
            <person name="Takarada H."/>
            <person name="Isaki S."/>
            <person name="Hosoyama A."/>
            <person name="Tsuchikane K."/>
            <person name="Katsumata H."/>
            <person name="Baba S."/>
            <person name="Ohji S."/>
            <person name="Yamazaki S."/>
            <person name="Fujita N."/>
        </authorList>
    </citation>
    <scope>NUCLEOTIDE SEQUENCE [LARGE SCALE GENOMIC DNA]</scope>
    <source>
        <strain evidence="14 15">NBRC 16068</strain>
    </source>
</reference>
<dbReference type="Gene3D" id="1.10.1040.10">
    <property type="entry name" value="N-(1-d-carboxylethyl)-l-norvaline Dehydrogenase, domain 2"/>
    <property type="match status" value="1"/>
</dbReference>
<evidence type="ECO:0000256" key="11">
    <source>
        <dbReference type="RuleBase" id="RU362068"/>
    </source>
</evidence>
<dbReference type="GO" id="GO:0015940">
    <property type="term" value="P:pantothenate biosynthetic process"/>
    <property type="evidence" value="ECO:0007669"/>
    <property type="project" value="UniProtKB-UniPathway"/>
</dbReference>
<evidence type="ECO:0000256" key="3">
    <source>
        <dbReference type="ARBA" id="ARBA00007870"/>
    </source>
</evidence>
<dbReference type="AlphaFoldDB" id="K6WJ14"/>
<evidence type="ECO:0000256" key="8">
    <source>
        <dbReference type="ARBA" id="ARBA00023002"/>
    </source>
</evidence>
<dbReference type="InterPro" id="IPR013328">
    <property type="entry name" value="6PGD_dom2"/>
</dbReference>
<evidence type="ECO:0000256" key="1">
    <source>
        <dbReference type="ARBA" id="ARBA00002919"/>
    </source>
</evidence>
<comment type="function">
    <text evidence="1 11">Catalyzes the NADPH-dependent reduction of ketopantoate into pantoic acid.</text>
</comment>
<dbReference type="NCBIfam" id="TIGR00745">
    <property type="entry name" value="apbA_panE"/>
    <property type="match status" value="1"/>
</dbReference>
<evidence type="ECO:0000256" key="5">
    <source>
        <dbReference type="ARBA" id="ARBA00019465"/>
    </source>
</evidence>
<evidence type="ECO:0000259" key="13">
    <source>
        <dbReference type="Pfam" id="PF08546"/>
    </source>
</evidence>
<evidence type="ECO:0000313" key="14">
    <source>
        <dbReference type="EMBL" id="GAB93771.1"/>
    </source>
</evidence>
<dbReference type="GO" id="GO:0050661">
    <property type="term" value="F:NADP binding"/>
    <property type="evidence" value="ECO:0007669"/>
    <property type="project" value="TreeGrafter"/>
</dbReference>
<evidence type="ECO:0000256" key="10">
    <source>
        <dbReference type="ARBA" id="ARBA00048793"/>
    </source>
</evidence>
<dbReference type="UniPathway" id="UPA00028">
    <property type="reaction ID" value="UER00004"/>
</dbReference>
<evidence type="ECO:0000256" key="6">
    <source>
        <dbReference type="ARBA" id="ARBA00022655"/>
    </source>
</evidence>
<dbReference type="PANTHER" id="PTHR43765">
    <property type="entry name" value="2-DEHYDROPANTOATE 2-REDUCTASE-RELATED"/>
    <property type="match status" value="1"/>
</dbReference>
<dbReference type="Proteomes" id="UP000008363">
    <property type="component" value="Unassembled WGS sequence"/>
</dbReference>
<dbReference type="GO" id="GO:0008677">
    <property type="term" value="F:2-dehydropantoate 2-reductase activity"/>
    <property type="evidence" value="ECO:0007669"/>
    <property type="project" value="UniProtKB-EC"/>
</dbReference>
<comment type="caution">
    <text evidence="14">The sequence shown here is derived from an EMBL/GenBank/DDBJ whole genome shotgun (WGS) entry which is preliminary data.</text>
</comment>
<dbReference type="Gene3D" id="3.40.50.720">
    <property type="entry name" value="NAD(P)-binding Rossmann-like Domain"/>
    <property type="match status" value="1"/>
</dbReference>
<dbReference type="STRING" id="1108045.GORHZ_245_00090"/>
<dbReference type="SUPFAM" id="SSF48179">
    <property type="entry name" value="6-phosphogluconate dehydrogenase C-terminal domain-like"/>
    <property type="match status" value="1"/>
</dbReference>
<dbReference type="EMBL" id="BAHC01000245">
    <property type="protein sequence ID" value="GAB93771.1"/>
    <property type="molecule type" value="Genomic_DNA"/>
</dbReference>
<accession>K6WJ14</accession>
<protein>
    <recommendedName>
        <fullName evidence="5 11">2-dehydropantoate 2-reductase</fullName>
        <ecNumber evidence="4 11">1.1.1.169</ecNumber>
    </recommendedName>
    <alternativeName>
        <fullName evidence="9 11">Ketopantoate reductase</fullName>
    </alternativeName>
</protein>
<name>K6WJ14_9ACTN</name>
<dbReference type="InterPro" id="IPR013332">
    <property type="entry name" value="KPR_N"/>
</dbReference>
<keyword evidence="6 11" id="KW-0566">Pantothenate biosynthesis</keyword>
<dbReference type="OrthoDB" id="9796561at2"/>
<sequence>MHVVVYGAGAVGGVVGAELFRSGTPTTLIARGAHLQAIRDNGLVLDAADGRHTLPIPAAASAAEIDWTDDTVVLLCVKSQQTTTALDDLRAHAPRTTPIVSAQNGVVNEREILRRFPNTYAMCVMIMALHLAPGVVIQGSSAVPGILDVGRFPTGVDEVTDAIAATLRSAGFLAEPRDDIMAWKYRKLVLNVVNGIDACYRPDGQAFGELIHRARREAEAAITAAGIEMVGKEVDRERRDHHMVRRDTGEHSLGSSTWQSLQRGLDDVEIDYLAGEIVLLGRLHGIPTPVNELVQTETARLVREHLPAGSLDAADALRVLDRGRPA</sequence>
<dbReference type="Pfam" id="PF08546">
    <property type="entry name" value="ApbA_C"/>
    <property type="match status" value="1"/>
</dbReference>
<keyword evidence="7 11" id="KW-0521">NADP</keyword>
<evidence type="ECO:0000256" key="7">
    <source>
        <dbReference type="ARBA" id="ARBA00022857"/>
    </source>
</evidence>
<keyword evidence="8 11" id="KW-0560">Oxidoreductase</keyword>
<evidence type="ECO:0000256" key="2">
    <source>
        <dbReference type="ARBA" id="ARBA00004994"/>
    </source>
</evidence>
<dbReference type="PANTHER" id="PTHR43765:SF2">
    <property type="entry name" value="2-DEHYDROPANTOATE 2-REDUCTASE"/>
    <property type="match status" value="1"/>
</dbReference>
<evidence type="ECO:0000256" key="9">
    <source>
        <dbReference type="ARBA" id="ARBA00032024"/>
    </source>
</evidence>
<dbReference type="eggNOG" id="COG1893">
    <property type="taxonomic scope" value="Bacteria"/>
</dbReference>
<gene>
    <name evidence="14" type="ORF">GORHZ_245_00090</name>
</gene>
<dbReference type="InterPro" id="IPR013752">
    <property type="entry name" value="KPA_reductase"/>
</dbReference>
<dbReference type="RefSeq" id="WP_006339338.1">
    <property type="nucleotide sequence ID" value="NZ_BAHC01000245.1"/>
</dbReference>
<evidence type="ECO:0000259" key="12">
    <source>
        <dbReference type="Pfam" id="PF02558"/>
    </source>
</evidence>
<dbReference type="InterPro" id="IPR036291">
    <property type="entry name" value="NAD(P)-bd_dom_sf"/>
</dbReference>
<keyword evidence="15" id="KW-1185">Reference proteome</keyword>
<dbReference type="InterPro" id="IPR008927">
    <property type="entry name" value="6-PGluconate_DH-like_C_sf"/>
</dbReference>
<proteinExistence type="inferred from homology"/>
<evidence type="ECO:0000313" key="15">
    <source>
        <dbReference type="Proteomes" id="UP000008363"/>
    </source>
</evidence>